<reference evidence="1" key="1">
    <citation type="submission" date="2019-07" db="EMBL/GenBank/DDBJ databases">
        <authorList>
            <person name="Dittberner H."/>
        </authorList>
    </citation>
    <scope>NUCLEOTIDE SEQUENCE [LARGE SCALE GENOMIC DNA]</scope>
</reference>
<dbReference type="AlphaFoldDB" id="A0A565BYQ5"/>
<comment type="caution">
    <text evidence="1">The sequence shown here is derived from an EMBL/GenBank/DDBJ whole genome shotgun (WGS) entry which is preliminary data.</text>
</comment>
<organism evidence="1 2">
    <name type="scientific">Arabis nemorensis</name>
    <dbReference type="NCBI Taxonomy" id="586526"/>
    <lineage>
        <taxon>Eukaryota</taxon>
        <taxon>Viridiplantae</taxon>
        <taxon>Streptophyta</taxon>
        <taxon>Embryophyta</taxon>
        <taxon>Tracheophyta</taxon>
        <taxon>Spermatophyta</taxon>
        <taxon>Magnoliopsida</taxon>
        <taxon>eudicotyledons</taxon>
        <taxon>Gunneridae</taxon>
        <taxon>Pentapetalae</taxon>
        <taxon>rosids</taxon>
        <taxon>malvids</taxon>
        <taxon>Brassicales</taxon>
        <taxon>Brassicaceae</taxon>
        <taxon>Arabideae</taxon>
        <taxon>Arabis</taxon>
    </lineage>
</organism>
<protein>
    <submittedName>
        <fullName evidence="1">Uncharacterized protein</fullName>
    </submittedName>
</protein>
<dbReference type="EMBL" id="CABITT030000005">
    <property type="protein sequence ID" value="VVB06528.1"/>
    <property type="molecule type" value="Genomic_DNA"/>
</dbReference>
<evidence type="ECO:0000313" key="1">
    <source>
        <dbReference type="EMBL" id="VVB06528.1"/>
    </source>
</evidence>
<name>A0A565BYQ5_9BRAS</name>
<gene>
    <name evidence="1" type="ORF">ANE_LOCUS16972</name>
</gene>
<keyword evidence="2" id="KW-1185">Reference proteome</keyword>
<proteinExistence type="predicted"/>
<sequence length="68" mass="7384">MQKVEITCSSIAPTQVLLGEILSQLNARPHRSDIGVVTCPFGSLPKWPLRGLQSHGARLLIIGSTRFS</sequence>
<evidence type="ECO:0000313" key="2">
    <source>
        <dbReference type="Proteomes" id="UP000489600"/>
    </source>
</evidence>
<dbReference type="Proteomes" id="UP000489600">
    <property type="component" value="Unassembled WGS sequence"/>
</dbReference>
<accession>A0A565BYQ5</accession>